<dbReference type="Proteomes" id="UP000195602">
    <property type="component" value="Unassembled WGS sequence"/>
</dbReference>
<dbReference type="KEGG" id="clus:A9F13_05g02871"/>
<sequence>MDFCFLEDTDMNVAHEKFFVHLIEAENRGERKEKTKNSGEGVEIQGVIQANRRIIQVQEVNPGDAKVQV</sequence>
<name>A0AA91Q1N7_CLALS</name>
<accession>A0AA91Q1N7</accession>
<dbReference type="AlphaFoldDB" id="A0AA91Q1N7"/>
<proteinExistence type="predicted"/>
<dbReference type="EMBL" id="LYUB02000005">
    <property type="protein sequence ID" value="OVF09472.1"/>
    <property type="molecule type" value="Genomic_DNA"/>
</dbReference>
<gene>
    <name evidence="1" type="ORF">A9F13_05g02871</name>
</gene>
<evidence type="ECO:0000313" key="1">
    <source>
        <dbReference type="EMBL" id="OVF09472.1"/>
    </source>
</evidence>
<comment type="caution">
    <text evidence="1">The sequence shown here is derived from an EMBL/GenBank/DDBJ whole genome shotgun (WGS) entry which is preliminary data.</text>
</comment>
<organism evidence="1 2">
    <name type="scientific">Clavispora lusitaniae</name>
    <name type="common">Candida lusitaniae</name>
    <dbReference type="NCBI Taxonomy" id="36911"/>
    <lineage>
        <taxon>Eukaryota</taxon>
        <taxon>Fungi</taxon>
        <taxon>Dikarya</taxon>
        <taxon>Ascomycota</taxon>
        <taxon>Saccharomycotina</taxon>
        <taxon>Pichiomycetes</taxon>
        <taxon>Metschnikowiaceae</taxon>
        <taxon>Clavispora</taxon>
    </lineage>
</organism>
<protein>
    <submittedName>
        <fullName evidence="1">Uncharacterized protein</fullName>
    </submittedName>
</protein>
<reference evidence="1 2" key="1">
    <citation type="submission" date="2017-04" db="EMBL/GenBank/DDBJ databases">
        <title>Draft genome of the yeast Clavispora lusitaniae type strain CBS 6936.</title>
        <authorList>
            <person name="Durrens P."/>
            <person name="Klopp C."/>
            <person name="Biteau N."/>
            <person name="Fitton-Ouhabi V."/>
            <person name="Dementhon K."/>
            <person name="Accoceberry I."/>
            <person name="Sherman D.J."/>
            <person name="Noel T."/>
        </authorList>
    </citation>
    <scope>NUCLEOTIDE SEQUENCE [LARGE SCALE GENOMIC DNA]</scope>
    <source>
        <strain evidence="1 2">CBS 6936</strain>
    </source>
</reference>
<evidence type="ECO:0000313" key="2">
    <source>
        <dbReference type="Proteomes" id="UP000195602"/>
    </source>
</evidence>